<dbReference type="EMBL" id="MVIJ01000028">
    <property type="protein sequence ID" value="ORB72753.1"/>
    <property type="molecule type" value="Genomic_DNA"/>
</dbReference>
<dbReference type="Proteomes" id="UP000192601">
    <property type="component" value="Unassembled WGS sequence"/>
</dbReference>
<organism evidence="1 2">
    <name type="scientific">Mycobacterium scrofulaceum</name>
    <dbReference type="NCBI Taxonomy" id="1783"/>
    <lineage>
        <taxon>Bacteria</taxon>
        <taxon>Bacillati</taxon>
        <taxon>Actinomycetota</taxon>
        <taxon>Actinomycetes</taxon>
        <taxon>Mycobacteriales</taxon>
        <taxon>Mycobacteriaceae</taxon>
        <taxon>Mycobacterium</taxon>
    </lineage>
</organism>
<dbReference type="STRING" id="1783.BST44_18175"/>
<accession>A0A1X0KCY5</accession>
<comment type="caution">
    <text evidence="1">The sequence shown here is derived from an EMBL/GenBank/DDBJ whole genome shotgun (WGS) entry which is preliminary data.</text>
</comment>
<proteinExistence type="predicted"/>
<gene>
    <name evidence="1" type="ORF">BST44_18175</name>
</gene>
<evidence type="ECO:0000313" key="2">
    <source>
        <dbReference type="Proteomes" id="UP000192601"/>
    </source>
</evidence>
<keyword evidence="2" id="KW-1185">Reference proteome</keyword>
<evidence type="ECO:0000313" key="1">
    <source>
        <dbReference type="EMBL" id="ORB72753.1"/>
    </source>
</evidence>
<reference evidence="1 2" key="1">
    <citation type="submission" date="2017-02" db="EMBL/GenBank/DDBJ databases">
        <title>The new phylogeny of genus Mycobacterium.</title>
        <authorList>
            <person name="Tortoli E."/>
            <person name="Trovato A."/>
            <person name="Cirillo D.M."/>
        </authorList>
    </citation>
    <scope>NUCLEOTIDE SEQUENCE [LARGE SCALE GENOMIC DNA]</scope>
    <source>
        <strain evidence="1 2">DSM 43992</strain>
    </source>
</reference>
<dbReference type="RefSeq" id="WP_083178499.1">
    <property type="nucleotide sequence ID" value="NZ_MVIJ01000028.1"/>
</dbReference>
<dbReference type="OrthoDB" id="4731766at2"/>
<name>A0A1X0KCY5_MYCSC</name>
<sequence length="140" mass="15841">MTTLLRFYLQYLDFLYLDPRYHITDSATSGNPTINASLTVTGPLVSWHISNDRGQIGFTFAPAKLAAVPDNWFRASLIRQYLDDFDETNAVSSEAMVVWIRDNMQRIEELFNDARADKSCEELLNLAKVLADKYFGPPGG</sequence>
<dbReference type="AlphaFoldDB" id="A0A1X0KCY5"/>
<protein>
    <submittedName>
        <fullName evidence="1">Uncharacterized protein</fullName>
    </submittedName>
</protein>